<organism evidence="3 4">
    <name type="scientific">Streptosporangium longisporum</name>
    <dbReference type="NCBI Taxonomy" id="46187"/>
    <lineage>
        <taxon>Bacteria</taxon>
        <taxon>Bacillati</taxon>
        <taxon>Actinomycetota</taxon>
        <taxon>Actinomycetes</taxon>
        <taxon>Streptosporangiales</taxon>
        <taxon>Streptosporangiaceae</taxon>
        <taxon>Streptosporangium</taxon>
    </lineage>
</organism>
<reference evidence="4" key="1">
    <citation type="journal article" date="2019" name="Int. J. Syst. Evol. Microbiol.">
        <title>The Global Catalogue of Microorganisms (GCM) 10K type strain sequencing project: providing services to taxonomists for standard genome sequencing and annotation.</title>
        <authorList>
            <consortium name="The Broad Institute Genomics Platform"/>
            <consortium name="The Broad Institute Genome Sequencing Center for Infectious Disease"/>
            <person name="Wu L."/>
            <person name="Ma J."/>
        </authorList>
    </citation>
    <scope>NUCLEOTIDE SEQUENCE [LARGE SCALE GENOMIC DNA]</scope>
    <source>
        <strain evidence="4">JCM 3106</strain>
    </source>
</reference>
<evidence type="ECO:0000256" key="2">
    <source>
        <dbReference type="SAM" id="Phobius"/>
    </source>
</evidence>
<feature type="region of interest" description="Disordered" evidence="1">
    <location>
        <begin position="112"/>
        <end position="208"/>
    </location>
</feature>
<feature type="transmembrane region" description="Helical" evidence="2">
    <location>
        <begin position="64"/>
        <end position="93"/>
    </location>
</feature>
<keyword evidence="2" id="KW-0812">Transmembrane</keyword>
<evidence type="ECO:0000313" key="4">
    <source>
        <dbReference type="Proteomes" id="UP001499930"/>
    </source>
</evidence>
<keyword evidence="2" id="KW-0472">Membrane</keyword>
<accession>A0ABP6L4Y8</accession>
<feature type="compositionally biased region" description="Low complexity" evidence="1">
    <location>
        <begin position="156"/>
        <end position="190"/>
    </location>
</feature>
<gene>
    <name evidence="3" type="ORF">GCM10017559_65900</name>
</gene>
<comment type="caution">
    <text evidence="3">The sequence shown here is derived from an EMBL/GenBank/DDBJ whole genome shotgun (WGS) entry which is preliminary data.</text>
</comment>
<feature type="compositionally biased region" description="Low complexity" evidence="1">
    <location>
        <begin position="112"/>
        <end position="135"/>
    </location>
</feature>
<evidence type="ECO:0000256" key="1">
    <source>
        <dbReference type="SAM" id="MobiDB-lite"/>
    </source>
</evidence>
<evidence type="ECO:0000313" key="3">
    <source>
        <dbReference type="EMBL" id="GAA3030122.1"/>
    </source>
</evidence>
<keyword evidence="2" id="KW-1133">Transmembrane helix</keyword>
<feature type="transmembrane region" description="Helical" evidence="2">
    <location>
        <begin position="38"/>
        <end position="58"/>
    </location>
</feature>
<feature type="transmembrane region" description="Helical" evidence="2">
    <location>
        <begin position="6"/>
        <end position="26"/>
    </location>
</feature>
<sequence>MSYDQIAWLPLCAGITGVGLVLSFLTMRRRGAAAGLRVMAWALLPVAAYLTGALPTLWQIGTAIAGFVAGVAFNPMVWAGVGVAGLSVLLFLISGFLRGRRLRAAAASSAGSTGSAISASSSPARSVPSSSSGTALPGATAVTQPLPKRTPKGQTSPAASSASPASPASPAAPAAPAARPGAPRHAAQPAADDDFSDIEDILKRRGIG</sequence>
<evidence type="ECO:0008006" key="5">
    <source>
        <dbReference type="Google" id="ProtNLM"/>
    </source>
</evidence>
<dbReference type="Proteomes" id="UP001499930">
    <property type="component" value="Unassembled WGS sequence"/>
</dbReference>
<proteinExistence type="predicted"/>
<protein>
    <recommendedName>
        <fullName evidence="5">Cellulose synthase</fullName>
    </recommendedName>
</protein>
<keyword evidence="4" id="KW-1185">Reference proteome</keyword>
<dbReference type="EMBL" id="BAAAWD010000019">
    <property type="protein sequence ID" value="GAA3030122.1"/>
    <property type="molecule type" value="Genomic_DNA"/>
</dbReference>
<dbReference type="RefSeq" id="WP_344903086.1">
    <property type="nucleotide sequence ID" value="NZ_BAAAWD010000019.1"/>
</dbReference>
<name>A0ABP6L4Y8_9ACTN</name>